<evidence type="ECO:0000256" key="11">
    <source>
        <dbReference type="RuleBase" id="RU368034"/>
    </source>
</evidence>
<comment type="similarity">
    <text evidence="2 11">Belongs to the complex I NDUFA13 subunit family.</text>
</comment>
<name>A0A9N8HEV1_9STRA</name>
<keyword evidence="5 11" id="KW-0812">Transmembrane</keyword>
<comment type="caution">
    <text evidence="13">The sequence shown here is derived from an EMBL/GenBank/DDBJ whole genome shotgun (WGS) entry which is preliminary data.</text>
</comment>
<evidence type="ECO:0000256" key="4">
    <source>
        <dbReference type="ARBA" id="ARBA00022660"/>
    </source>
</evidence>
<evidence type="ECO:0000313" key="14">
    <source>
        <dbReference type="Proteomes" id="UP001153069"/>
    </source>
</evidence>
<feature type="region of interest" description="Disordered" evidence="12">
    <location>
        <begin position="1"/>
        <end position="23"/>
    </location>
</feature>
<dbReference type="GO" id="GO:0045271">
    <property type="term" value="C:respiratory chain complex I"/>
    <property type="evidence" value="ECO:0007669"/>
    <property type="project" value="UniProtKB-UniRule"/>
</dbReference>
<dbReference type="OrthoDB" id="3308at2759"/>
<dbReference type="InterPro" id="IPR009346">
    <property type="entry name" value="GRIM-19"/>
</dbReference>
<evidence type="ECO:0000256" key="8">
    <source>
        <dbReference type="ARBA" id="ARBA00022989"/>
    </source>
</evidence>
<keyword evidence="4 11" id="KW-0679">Respiratory chain</keyword>
<feature type="transmembrane region" description="Helical" evidence="11">
    <location>
        <begin position="37"/>
        <end position="55"/>
    </location>
</feature>
<keyword evidence="9 11" id="KW-0496">Mitochondrion</keyword>
<keyword evidence="6 11" id="KW-0999">Mitochondrion inner membrane</keyword>
<evidence type="ECO:0000256" key="1">
    <source>
        <dbReference type="ARBA" id="ARBA00004298"/>
    </source>
</evidence>
<keyword evidence="3 11" id="KW-0813">Transport</keyword>
<dbReference type="Pfam" id="PF06212">
    <property type="entry name" value="GRIM-19"/>
    <property type="match status" value="1"/>
</dbReference>
<dbReference type="Proteomes" id="UP001153069">
    <property type="component" value="Unassembled WGS sequence"/>
</dbReference>
<accession>A0A9N8HEV1</accession>
<protein>
    <recommendedName>
        <fullName evidence="11">NADH dehydrogenase [ubiquinone] 1 alpha subcomplex subunit 13</fullName>
    </recommendedName>
</protein>
<sequence length="133" mass="15544">MSYRPSGLPPIQDMPPPGGFPEQDITKAIKSRGPKGWQLWLGSSVVMMYGFYRVGQNNQERAAMKLAERRLRFQMAPYLQAEADLEFLKRERDITARTKWTMQDVEGWKPQSPYYGNRWTPPRVSDMDLNFKK</sequence>
<organism evidence="13 14">
    <name type="scientific">Seminavis robusta</name>
    <dbReference type="NCBI Taxonomy" id="568900"/>
    <lineage>
        <taxon>Eukaryota</taxon>
        <taxon>Sar</taxon>
        <taxon>Stramenopiles</taxon>
        <taxon>Ochrophyta</taxon>
        <taxon>Bacillariophyta</taxon>
        <taxon>Bacillariophyceae</taxon>
        <taxon>Bacillariophycidae</taxon>
        <taxon>Naviculales</taxon>
        <taxon>Naviculaceae</taxon>
        <taxon>Seminavis</taxon>
    </lineage>
</organism>
<keyword evidence="10 11" id="KW-0472">Membrane</keyword>
<evidence type="ECO:0000256" key="9">
    <source>
        <dbReference type="ARBA" id="ARBA00023128"/>
    </source>
</evidence>
<evidence type="ECO:0000313" key="13">
    <source>
        <dbReference type="EMBL" id="CAB9510237.1"/>
    </source>
</evidence>
<dbReference type="GO" id="GO:0005743">
    <property type="term" value="C:mitochondrial inner membrane"/>
    <property type="evidence" value="ECO:0007669"/>
    <property type="project" value="UniProtKB-SubCell"/>
</dbReference>
<keyword evidence="7 11" id="KW-0249">Electron transport</keyword>
<evidence type="ECO:0000256" key="12">
    <source>
        <dbReference type="SAM" id="MobiDB-lite"/>
    </source>
</evidence>
<evidence type="ECO:0000256" key="7">
    <source>
        <dbReference type="ARBA" id="ARBA00022982"/>
    </source>
</evidence>
<reference evidence="13" key="1">
    <citation type="submission" date="2020-06" db="EMBL/GenBank/DDBJ databases">
        <authorList>
            <consortium name="Plant Systems Biology data submission"/>
        </authorList>
    </citation>
    <scope>NUCLEOTIDE SEQUENCE</scope>
    <source>
        <strain evidence="13">D6</strain>
    </source>
</reference>
<proteinExistence type="inferred from homology"/>
<gene>
    <name evidence="13" type="ORF">SEMRO_427_G140650.1</name>
</gene>
<keyword evidence="14" id="KW-1185">Reference proteome</keyword>
<evidence type="ECO:0000256" key="5">
    <source>
        <dbReference type="ARBA" id="ARBA00022692"/>
    </source>
</evidence>
<comment type="subcellular location">
    <subcellularLocation>
        <location evidence="1 11">Mitochondrion inner membrane</location>
        <topology evidence="1 11">Single-pass membrane protein</topology>
        <orientation evidence="1 11">Matrix side</orientation>
    </subcellularLocation>
</comment>
<dbReference type="AlphaFoldDB" id="A0A9N8HEV1"/>
<evidence type="ECO:0000256" key="6">
    <source>
        <dbReference type="ARBA" id="ARBA00022792"/>
    </source>
</evidence>
<dbReference type="PANTHER" id="PTHR12966:SF0">
    <property type="entry name" value="NADH DEHYDROGENASE [UBIQUINONE] 1 ALPHA SUBCOMPLEX SUBUNIT 13"/>
    <property type="match status" value="1"/>
</dbReference>
<evidence type="ECO:0000256" key="2">
    <source>
        <dbReference type="ARBA" id="ARBA00007312"/>
    </source>
</evidence>
<dbReference type="PANTHER" id="PTHR12966">
    <property type="entry name" value="NADH DEHYDROGENASE UBIQUINONE 1 ALPHA SUBCOMPLEX SUBUNIT 13"/>
    <property type="match status" value="1"/>
</dbReference>
<evidence type="ECO:0000256" key="10">
    <source>
        <dbReference type="ARBA" id="ARBA00023136"/>
    </source>
</evidence>
<comment type="function">
    <text evidence="11">Complex I functions in the transfer of electrons from NADH to the respiratory chain. Accessory subunit of the mitochondrial membrane respiratory chain NADH dehydrogenase (Complex I), that is believed not to be involved in catalysis.</text>
</comment>
<keyword evidence="8 11" id="KW-1133">Transmembrane helix</keyword>
<evidence type="ECO:0000256" key="3">
    <source>
        <dbReference type="ARBA" id="ARBA00022448"/>
    </source>
</evidence>
<dbReference type="EMBL" id="CAICTM010000426">
    <property type="protein sequence ID" value="CAB9510237.1"/>
    <property type="molecule type" value="Genomic_DNA"/>
</dbReference>